<accession>A0ABU8YI60</accession>
<dbReference type="EMBL" id="JBBLXS010000031">
    <property type="protein sequence ID" value="MEK0184053.1"/>
    <property type="molecule type" value="Genomic_DNA"/>
</dbReference>
<dbReference type="InterPro" id="IPR012863">
    <property type="entry name" value="DUF1636"/>
</dbReference>
<evidence type="ECO:0000313" key="2">
    <source>
        <dbReference type="Proteomes" id="UP001384579"/>
    </source>
</evidence>
<dbReference type="CDD" id="cd02980">
    <property type="entry name" value="TRX_Fd_family"/>
    <property type="match status" value="1"/>
</dbReference>
<reference evidence="1 2" key="1">
    <citation type="journal article" date="2020" name="Harmful Algae">
        <title>Molecular and morphological characterization of a novel dihydroanatoxin-a producing Microcoleus species (cyanobacteria) from the Russian River, California, USA.</title>
        <authorList>
            <person name="Conklin K.Y."/>
            <person name="Stancheva R."/>
            <person name="Otten T.G."/>
            <person name="Fadness R."/>
            <person name="Boyer G.L."/>
            <person name="Read B."/>
            <person name="Zhang X."/>
            <person name="Sheath R.G."/>
        </authorList>
    </citation>
    <scope>NUCLEOTIDE SEQUENCE [LARGE SCALE GENOMIC DNA]</scope>
    <source>
        <strain evidence="1 2">PTRS2</strain>
    </source>
</reference>
<dbReference type="Proteomes" id="UP001384579">
    <property type="component" value="Unassembled WGS sequence"/>
</dbReference>
<name>A0ABU8YI60_9CYAN</name>
<dbReference type="InterPro" id="IPR036249">
    <property type="entry name" value="Thioredoxin-like_sf"/>
</dbReference>
<dbReference type="SUPFAM" id="SSF52833">
    <property type="entry name" value="Thioredoxin-like"/>
    <property type="match status" value="1"/>
</dbReference>
<dbReference type="Gene3D" id="3.40.30.10">
    <property type="entry name" value="Glutaredoxin"/>
    <property type="match status" value="1"/>
</dbReference>
<proteinExistence type="predicted"/>
<evidence type="ECO:0000313" key="1">
    <source>
        <dbReference type="EMBL" id="MEK0184053.1"/>
    </source>
</evidence>
<dbReference type="RefSeq" id="WP_340519914.1">
    <property type="nucleotide sequence ID" value="NZ_JBBLXS010000031.1"/>
</dbReference>
<comment type="caution">
    <text evidence="1">The sequence shown here is derived from an EMBL/GenBank/DDBJ whole genome shotgun (WGS) entry which is preliminary data.</text>
</comment>
<keyword evidence="2" id="KW-1185">Reference proteome</keyword>
<sequence>MMNGINKTVRTKHSLLVCTACASVWKNGKREGKSGGQQFLEDLSQLAKDWEFSDQFEIQEVECMSACSHSCAVSFAAAGKYTYLFGDLPPNQSESVEAVLECASQYYAKPDGLLPWSERPQALKKGVIAKIPPLHN</sequence>
<organism evidence="1 2">
    <name type="scientific">Microcoleus anatoxicus PTRS2</name>
    <dbReference type="NCBI Taxonomy" id="2705321"/>
    <lineage>
        <taxon>Bacteria</taxon>
        <taxon>Bacillati</taxon>
        <taxon>Cyanobacteriota</taxon>
        <taxon>Cyanophyceae</taxon>
        <taxon>Oscillatoriophycideae</taxon>
        <taxon>Oscillatoriales</taxon>
        <taxon>Microcoleaceae</taxon>
        <taxon>Microcoleus</taxon>
        <taxon>Microcoleus anatoxicus</taxon>
    </lineage>
</organism>
<protein>
    <submittedName>
        <fullName evidence="1">DUF1636 domain-containing protein</fullName>
    </submittedName>
</protein>
<gene>
    <name evidence="1" type="ORF">WMG39_04230</name>
</gene>
<dbReference type="Pfam" id="PF07845">
    <property type="entry name" value="DUF1636"/>
    <property type="match status" value="1"/>
</dbReference>